<dbReference type="AlphaFoldDB" id="A0A9D2HJL6"/>
<evidence type="ECO:0000313" key="7">
    <source>
        <dbReference type="EMBL" id="HJA71413.1"/>
    </source>
</evidence>
<evidence type="ECO:0000313" key="8">
    <source>
        <dbReference type="Proteomes" id="UP000823900"/>
    </source>
</evidence>
<evidence type="ECO:0000256" key="4">
    <source>
        <dbReference type="ARBA" id="ARBA00022989"/>
    </source>
</evidence>
<dbReference type="NCBIfam" id="TIGR00765">
    <property type="entry name" value="yihY_not_rbn"/>
    <property type="match status" value="1"/>
</dbReference>
<evidence type="ECO:0000256" key="3">
    <source>
        <dbReference type="ARBA" id="ARBA00022692"/>
    </source>
</evidence>
<protein>
    <submittedName>
        <fullName evidence="7">YihY/virulence factor BrkB family protein</fullName>
    </submittedName>
</protein>
<accession>A0A9D2HJL6</accession>
<sequence>MVPFIIFCKRVSDKFIKDEMTVYAAQASFFILLSFFPFVMVLMTLLQFIPHLSPDMLLAVITAVIPNVSKARPLVEGAISDLYIRSPGVILWVTILAALWSASKGMLSMERGLNRIWSPREKRGYVVSRLICTGYTIVFLIICIMSLILLVFGSAIQNFLENTVPVISTFTRHILNIRAILAVALLILSFTTLYAVVPRKKLKIRLQLPGAIFSSLGWILFSFVFSIYFNHFSHFSYAYGSLTAIVLLMLWLYFCICILFLGAEINYFYVSYKELSFHSRGFEDN</sequence>
<evidence type="ECO:0000256" key="2">
    <source>
        <dbReference type="ARBA" id="ARBA00022475"/>
    </source>
</evidence>
<dbReference type="PIRSF" id="PIRSF035875">
    <property type="entry name" value="RNase_BN"/>
    <property type="match status" value="1"/>
</dbReference>
<feature type="transmembrane region" description="Helical" evidence="6">
    <location>
        <begin position="208"/>
        <end position="229"/>
    </location>
</feature>
<feature type="transmembrane region" description="Helical" evidence="6">
    <location>
        <begin position="21"/>
        <end position="49"/>
    </location>
</feature>
<organism evidence="7 8">
    <name type="scientific">Candidatus Lachnoclostridium stercoravium</name>
    <dbReference type="NCBI Taxonomy" id="2838633"/>
    <lineage>
        <taxon>Bacteria</taxon>
        <taxon>Bacillati</taxon>
        <taxon>Bacillota</taxon>
        <taxon>Clostridia</taxon>
        <taxon>Lachnospirales</taxon>
        <taxon>Lachnospiraceae</taxon>
    </lineage>
</organism>
<evidence type="ECO:0000256" key="1">
    <source>
        <dbReference type="ARBA" id="ARBA00004651"/>
    </source>
</evidence>
<proteinExistence type="predicted"/>
<dbReference type="PANTHER" id="PTHR30213:SF0">
    <property type="entry name" value="UPF0761 MEMBRANE PROTEIN YIHY"/>
    <property type="match status" value="1"/>
</dbReference>
<comment type="subcellular location">
    <subcellularLocation>
        <location evidence="1">Cell membrane</location>
        <topology evidence="1">Multi-pass membrane protein</topology>
    </subcellularLocation>
</comment>
<reference evidence="7" key="1">
    <citation type="journal article" date="2021" name="PeerJ">
        <title>Extensive microbial diversity within the chicken gut microbiome revealed by metagenomics and culture.</title>
        <authorList>
            <person name="Gilroy R."/>
            <person name="Ravi A."/>
            <person name="Getino M."/>
            <person name="Pursley I."/>
            <person name="Horton D.L."/>
            <person name="Alikhan N.F."/>
            <person name="Baker D."/>
            <person name="Gharbi K."/>
            <person name="Hall N."/>
            <person name="Watson M."/>
            <person name="Adriaenssens E.M."/>
            <person name="Foster-Nyarko E."/>
            <person name="Jarju S."/>
            <person name="Secka A."/>
            <person name="Antonio M."/>
            <person name="Oren A."/>
            <person name="Chaudhuri R.R."/>
            <person name="La Ragione R."/>
            <person name="Hildebrand F."/>
            <person name="Pallen M.J."/>
        </authorList>
    </citation>
    <scope>NUCLEOTIDE SEQUENCE</scope>
    <source>
        <strain evidence="7">CHK178-16964</strain>
    </source>
</reference>
<feature type="transmembrane region" description="Helical" evidence="6">
    <location>
        <begin position="130"/>
        <end position="155"/>
    </location>
</feature>
<dbReference type="PANTHER" id="PTHR30213">
    <property type="entry name" value="INNER MEMBRANE PROTEIN YHJD"/>
    <property type="match status" value="1"/>
</dbReference>
<dbReference type="Proteomes" id="UP000823900">
    <property type="component" value="Unassembled WGS sequence"/>
</dbReference>
<feature type="transmembrane region" description="Helical" evidence="6">
    <location>
        <begin position="241"/>
        <end position="263"/>
    </location>
</feature>
<name>A0A9D2HJL6_9FIRM</name>
<evidence type="ECO:0000256" key="6">
    <source>
        <dbReference type="SAM" id="Phobius"/>
    </source>
</evidence>
<evidence type="ECO:0000256" key="5">
    <source>
        <dbReference type="ARBA" id="ARBA00023136"/>
    </source>
</evidence>
<comment type="caution">
    <text evidence="7">The sequence shown here is derived from an EMBL/GenBank/DDBJ whole genome shotgun (WGS) entry which is preliminary data.</text>
</comment>
<feature type="transmembrane region" description="Helical" evidence="6">
    <location>
        <begin position="175"/>
        <end position="196"/>
    </location>
</feature>
<dbReference type="Pfam" id="PF03631">
    <property type="entry name" value="Virul_fac_BrkB"/>
    <property type="match status" value="1"/>
</dbReference>
<keyword evidence="5 6" id="KW-0472">Membrane</keyword>
<keyword evidence="3 6" id="KW-0812">Transmembrane</keyword>
<dbReference type="InterPro" id="IPR017039">
    <property type="entry name" value="Virul_fac_BrkB"/>
</dbReference>
<dbReference type="GO" id="GO:0005886">
    <property type="term" value="C:plasma membrane"/>
    <property type="evidence" value="ECO:0007669"/>
    <property type="project" value="UniProtKB-SubCell"/>
</dbReference>
<keyword evidence="2" id="KW-1003">Cell membrane</keyword>
<reference evidence="7" key="2">
    <citation type="submission" date="2021-04" db="EMBL/GenBank/DDBJ databases">
        <authorList>
            <person name="Gilroy R."/>
        </authorList>
    </citation>
    <scope>NUCLEOTIDE SEQUENCE</scope>
    <source>
        <strain evidence="7">CHK178-16964</strain>
    </source>
</reference>
<dbReference type="EMBL" id="DWZA01000065">
    <property type="protein sequence ID" value="HJA71413.1"/>
    <property type="molecule type" value="Genomic_DNA"/>
</dbReference>
<feature type="transmembrane region" description="Helical" evidence="6">
    <location>
        <begin position="89"/>
        <end position="109"/>
    </location>
</feature>
<gene>
    <name evidence="7" type="ORF">IAA07_07515</name>
</gene>
<keyword evidence="4 6" id="KW-1133">Transmembrane helix</keyword>